<dbReference type="InterPro" id="IPR042099">
    <property type="entry name" value="ANL_N_sf"/>
</dbReference>
<dbReference type="Pfam" id="PF00501">
    <property type="entry name" value="AMP-binding"/>
    <property type="match status" value="1"/>
</dbReference>
<dbReference type="SUPFAM" id="SSF56801">
    <property type="entry name" value="Acetyl-CoA synthetase-like"/>
    <property type="match status" value="1"/>
</dbReference>
<keyword evidence="6" id="KW-1185">Reference proteome</keyword>
<evidence type="ECO:0000313" key="6">
    <source>
        <dbReference type="Proteomes" id="UP000014254"/>
    </source>
</evidence>
<dbReference type="InterPro" id="IPR025110">
    <property type="entry name" value="AMP-bd_C"/>
</dbReference>
<dbReference type="InterPro" id="IPR045851">
    <property type="entry name" value="AMP-bd_C_sf"/>
</dbReference>
<proteinExistence type="inferred from homology"/>
<evidence type="ECO:0000256" key="2">
    <source>
        <dbReference type="ARBA" id="ARBA00022598"/>
    </source>
</evidence>
<dbReference type="OMA" id="IIHEYYG"/>
<dbReference type="VEuPathDB" id="FungiDB:HMPREF1544_05952"/>
<dbReference type="OrthoDB" id="1898221at2759"/>
<dbReference type="Proteomes" id="UP000014254">
    <property type="component" value="Unassembled WGS sequence"/>
</dbReference>
<evidence type="ECO:0000256" key="1">
    <source>
        <dbReference type="ARBA" id="ARBA00006432"/>
    </source>
</evidence>
<comment type="similarity">
    <text evidence="1">Belongs to the ATP-dependent AMP-binding enzyme family.</text>
</comment>
<evidence type="ECO:0000259" key="3">
    <source>
        <dbReference type="Pfam" id="PF00501"/>
    </source>
</evidence>
<dbReference type="Gene3D" id="3.40.50.12780">
    <property type="entry name" value="N-terminal domain of ligase-like"/>
    <property type="match status" value="1"/>
</dbReference>
<keyword evidence="2" id="KW-0436">Ligase</keyword>
<dbReference type="PANTHER" id="PTHR24096">
    <property type="entry name" value="LONG-CHAIN-FATTY-ACID--COA LIGASE"/>
    <property type="match status" value="1"/>
</dbReference>
<evidence type="ECO:0000259" key="4">
    <source>
        <dbReference type="Pfam" id="PF13193"/>
    </source>
</evidence>
<evidence type="ECO:0000313" key="5">
    <source>
        <dbReference type="EMBL" id="EPB87230.1"/>
    </source>
</evidence>
<name>S2K4U7_MUCC1</name>
<dbReference type="InterPro" id="IPR000873">
    <property type="entry name" value="AMP-dep_synth/lig_dom"/>
</dbReference>
<dbReference type="eggNOG" id="KOG1176">
    <property type="taxonomic scope" value="Eukaryota"/>
</dbReference>
<dbReference type="Gene3D" id="3.30.300.30">
    <property type="match status" value="1"/>
</dbReference>
<dbReference type="CDD" id="cd05911">
    <property type="entry name" value="Firefly_Luc_like"/>
    <property type="match status" value="1"/>
</dbReference>
<accession>S2K4U7</accession>
<evidence type="ECO:0008006" key="7">
    <source>
        <dbReference type="Google" id="ProtNLM"/>
    </source>
</evidence>
<organism evidence="5 6">
    <name type="scientific">Mucor circinelloides f. circinelloides (strain 1006PhL)</name>
    <name type="common">Mucormycosis agent</name>
    <name type="synonym">Calyptromyces circinelloides</name>
    <dbReference type="NCBI Taxonomy" id="1220926"/>
    <lineage>
        <taxon>Eukaryota</taxon>
        <taxon>Fungi</taxon>
        <taxon>Fungi incertae sedis</taxon>
        <taxon>Mucoromycota</taxon>
        <taxon>Mucoromycotina</taxon>
        <taxon>Mucoromycetes</taxon>
        <taxon>Mucorales</taxon>
        <taxon>Mucorineae</taxon>
        <taxon>Mucoraceae</taxon>
        <taxon>Mucor</taxon>
    </lineage>
</organism>
<sequence length="549" mass="60715">MAFTENTYNFTNLVDLVLSNNRGISDDKPVYIDSNTDETVRYGELKTLIRQATAGFRRVGLKRGDCVCVYSPNHLGVPPIFLSVLASGGHVSPTNPAFNAQELEKLLVMSRAKYLIAHSFNLDKALEAAKSVGIPVSNVWCIDNDPKKRAKHWKEVLANSTEEADPIKYTAAECKNTLAYLCFSSGTTGKYSPPKGVKISHHNFIANAVELDQLVQSSSILQNNGNLLAVVPLFHIMGLFRFINMSLFEGRTVVLMAQYELEKMCQMIDKHKVTSVVAVPPMLLHLLNSPQIVDKYDFSHVETFHVGAAPVSLAMAEAIVKKFQRPVLQGYGMTEVASVLTAQTPETYMPGSVGRMIGGIDAKVVDENGKDLPAGERGEICIKGPIVMLGYLDNPKATAEIIDSNGYLHTGDIGYVDKLGNWFIVDRCKELIKYNAYQIAPAELEDTLLKCSLVSDAAVIGIFDEKKQTEVPRAYISLSPSGKALEEKEAIKQIHSFMNSKVINYKQLRGGIRLIDAVPKSVSGKILRKDLRELYRKEKEEQQISKSKL</sequence>
<dbReference type="InParanoid" id="S2K4U7"/>
<dbReference type="EMBL" id="KE123972">
    <property type="protein sequence ID" value="EPB87230.1"/>
    <property type="molecule type" value="Genomic_DNA"/>
</dbReference>
<dbReference type="AlphaFoldDB" id="S2K4U7"/>
<dbReference type="Pfam" id="PF13193">
    <property type="entry name" value="AMP-binding_C"/>
    <property type="match status" value="1"/>
</dbReference>
<reference evidence="6" key="1">
    <citation type="submission" date="2013-05" db="EMBL/GenBank/DDBJ databases">
        <title>The Genome sequence of Mucor circinelloides f. circinelloides 1006PhL.</title>
        <authorList>
            <consortium name="The Broad Institute Genomics Platform"/>
            <person name="Cuomo C."/>
            <person name="Earl A."/>
            <person name="Findley K."/>
            <person name="Lee S.C."/>
            <person name="Walker B."/>
            <person name="Young S."/>
            <person name="Zeng Q."/>
            <person name="Gargeya S."/>
            <person name="Fitzgerald M."/>
            <person name="Haas B."/>
            <person name="Abouelleil A."/>
            <person name="Allen A.W."/>
            <person name="Alvarado L."/>
            <person name="Arachchi H.M."/>
            <person name="Berlin A.M."/>
            <person name="Chapman S.B."/>
            <person name="Gainer-Dewar J."/>
            <person name="Goldberg J."/>
            <person name="Griggs A."/>
            <person name="Gujja S."/>
            <person name="Hansen M."/>
            <person name="Howarth C."/>
            <person name="Imamovic A."/>
            <person name="Ireland A."/>
            <person name="Larimer J."/>
            <person name="McCowan C."/>
            <person name="Murphy C."/>
            <person name="Pearson M."/>
            <person name="Poon T.W."/>
            <person name="Priest M."/>
            <person name="Roberts A."/>
            <person name="Saif S."/>
            <person name="Shea T."/>
            <person name="Sisk P."/>
            <person name="Sykes S."/>
            <person name="Wortman J."/>
            <person name="Nusbaum C."/>
            <person name="Birren B."/>
        </authorList>
    </citation>
    <scope>NUCLEOTIDE SEQUENCE [LARGE SCALE GENOMIC DNA]</scope>
    <source>
        <strain evidence="6">1006PhL</strain>
    </source>
</reference>
<gene>
    <name evidence="5" type="ORF">HMPREF1544_05952</name>
</gene>
<dbReference type="PANTHER" id="PTHR24096:SF149">
    <property type="entry name" value="AMP-BINDING DOMAIN-CONTAINING PROTEIN-RELATED"/>
    <property type="match status" value="1"/>
</dbReference>
<protein>
    <recommendedName>
        <fullName evidence="7">4-coumarate-CoA ligase</fullName>
    </recommendedName>
</protein>
<dbReference type="GO" id="GO:0016405">
    <property type="term" value="F:CoA-ligase activity"/>
    <property type="evidence" value="ECO:0007669"/>
    <property type="project" value="TreeGrafter"/>
</dbReference>
<dbReference type="STRING" id="1220926.S2K4U7"/>
<feature type="domain" description="AMP-dependent synthetase/ligase" evidence="3">
    <location>
        <begin position="27"/>
        <end position="392"/>
    </location>
</feature>
<feature type="domain" description="AMP-binding enzyme C-terminal" evidence="4">
    <location>
        <begin position="443"/>
        <end position="525"/>
    </location>
</feature>